<feature type="region of interest" description="Disordered" evidence="1">
    <location>
        <begin position="1022"/>
        <end position="1046"/>
    </location>
</feature>
<dbReference type="InterPro" id="IPR027417">
    <property type="entry name" value="P-loop_NTPase"/>
</dbReference>
<dbReference type="Pfam" id="PF01935">
    <property type="entry name" value="DUF87"/>
    <property type="match status" value="1"/>
</dbReference>
<dbReference type="Proteomes" id="UP001165042">
    <property type="component" value="Unassembled WGS sequence"/>
</dbReference>
<sequence length="1046" mass="113250">MNDQEAALATLRFDWADTPDHVWVDSPFHVDGLHPDVQVATDTCARDAVASAGPSPVGLVLQGIKGVGKTHLLGMARRQFHAVGGYFFLNNISTGDAFWATAVQALRHGLERVDDSGETQLRSFLRRVCAHGVIPDDTAAVVLAGRGLTKAHLDAFIAGLRSLDRVVGKECADTARILVLYATESDATNDIAEDYLELIDHQDRQRWGVRRLPKSPMDLVRDITWLLALTGPVVMCVDQLDSLVARSEHSTYASGHAEGELAEVADGLMRLREITRRTVTVLACLPNTWAQVKKRAADTVPDRFRELRTLGRIPDGATGHALVEKRLGAAYAAMGFTPPYPTWPVAPSAFDQGWDDMTPRELLKRIGAHIDGCLRTGQIREMTSFRNYERAEQQAAPPVTPVERVERVEQGAELDQLFEKARAEADLDALFGQDTGDKLMPDVLSAALRSWMVEVGNDNLAWESPGFAKELHAWIKCTVDEEADLVVQWAFRAIPHAHYLAALSRFRKARKAVVGLSDSADQKLIIIRNRKWSTGVKTQAELEAFKAAGGVWMELSNEDARTYWALDRLMADKVPGLHQWLVERRPATGSEFLSAVLAESGHRGGDTHPPPAELDGVGLGVTSGAGEPLRIELAALRKHAVVFAGSGSGKTVLLRRIIEECALQGVSAIVLDPNNDLARLGDAWPQAPEAWGEHDAALAERYLAGTDVVVWTPGRSNGRPLAFQPLPDFAGVLDDEDEFTAAVEVAVASLAPQLRLTGTTVRVNKGLAVLRQAVIHHARSGSRSLPGLIAVLGDLPEGVSTLNSGRKIAGELAEALKAAMVNDPLFAGRGTAVDPGDLLTPRPGKRARVSVISFIGLPADAQRQNFVNQLQMELFAWAKRNPAGDRPLGALFVMDEAQTLAASGTVTASTRSTIVLASQARKYGLGLLFATQAPKGLHNQIVGNATTQFFGRLNSPAQIAAANEMARAKGSQVADISRLERAQFYVSSEAFGFRQVTTPLCLSHHPASPLRPEEVIERAARSAEEDAIAWPPDSAEFEGGDPEEAV</sequence>
<name>A0A9W6V9L2_9PSEU</name>
<dbReference type="InterPro" id="IPR003593">
    <property type="entry name" value="AAA+_ATPase"/>
</dbReference>
<dbReference type="PANTHER" id="PTHR42957:SF2">
    <property type="entry name" value="HELICASE HERA CENTRAL DOMAIN-CONTAINING PROTEIN"/>
    <property type="match status" value="1"/>
</dbReference>
<dbReference type="EMBL" id="BSSD01000006">
    <property type="protein sequence ID" value="GLW93422.1"/>
    <property type="molecule type" value="Genomic_DNA"/>
</dbReference>
<gene>
    <name evidence="3" type="ORF">Aglo03_42380</name>
</gene>
<organism evidence="3 4">
    <name type="scientific">Actinokineospora globicatena</name>
    <dbReference type="NCBI Taxonomy" id="103729"/>
    <lineage>
        <taxon>Bacteria</taxon>
        <taxon>Bacillati</taxon>
        <taxon>Actinomycetota</taxon>
        <taxon>Actinomycetes</taxon>
        <taxon>Pseudonocardiales</taxon>
        <taxon>Pseudonocardiaceae</taxon>
        <taxon>Actinokineospora</taxon>
    </lineage>
</organism>
<evidence type="ECO:0000256" key="1">
    <source>
        <dbReference type="SAM" id="MobiDB-lite"/>
    </source>
</evidence>
<dbReference type="RefSeq" id="WP_285611775.1">
    <property type="nucleotide sequence ID" value="NZ_BSSD01000006.1"/>
</dbReference>
<dbReference type="PANTHER" id="PTHR42957">
    <property type="entry name" value="HELICASE MJ1565-RELATED"/>
    <property type="match status" value="1"/>
</dbReference>
<evidence type="ECO:0000313" key="3">
    <source>
        <dbReference type="EMBL" id="GLW93422.1"/>
    </source>
</evidence>
<dbReference type="SMART" id="SM00382">
    <property type="entry name" value="AAA"/>
    <property type="match status" value="2"/>
</dbReference>
<dbReference type="CDD" id="cd01127">
    <property type="entry name" value="TrwB_TraG_TraD_VirD4"/>
    <property type="match status" value="1"/>
</dbReference>
<dbReference type="SUPFAM" id="SSF52540">
    <property type="entry name" value="P-loop containing nucleoside triphosphate hydrolases"/>
    <property type="match status" value="1"/>
</dbReference>
<comment type="caution">
    <text evidence="3">The sequence shown here is derived from an EMBL/GenBank/DDBJ whole genome shotgun (WGS) entry which is preliminary data.</text>
</comment>
<feature type="compositionally biased region" description="Acidic residues" evidence="1">
    <location>
        <begin position="1035"/>
        <end position="1046"/>
    </location>
</feature>
<reference evidence="3" key="1">
    <citation type="submission" date="2023-02" db="EMBL/GenBank/DDBJ databases">
        <title>Actinokineospora globicatena NBRC 15670.</title>
        <authorList>
            <person name="Ichikawa N."/>
            <person name="Sato H."/>
            <person name="Tonouchi N."/>
        </authorList>
    </citation>
    <scope>NUCLEOTIDE SEQUENCE</scope>
    <source>
        <strain evidence="3">NBRC 15670</strain>
    </source>
</reference>
<dbReference type="InterPro" id="IPR008571">
    <property type="entry name" value="HerA-like"/>
</dbReference>
<dbReference type="AlphaFoldDB" id="A0A9W6V9L2"/>
<feature type="domain" description="AAA+ ATPase" evidence="2">
    <location>
        <begin position="636"/>
        <end position="1029"/>
    </location>
</feature>
<feature type="domain" description="AAA+ ATPase" evidence="2">
    <location>
        <begin position="55"/>
        <end position="314"/>
    </location>
</feature>
<dbReference type="Gene3D" id="3.40.50.300">
    <property type="entry name" value="P-loop containing nucleotide triphosphate hydrolases"/>
    <property type="match status" value="2"/>
</dbReference>
<evidence type="ECO:0000259" key="2">
    <source>
        <dbReference type="SMART" id="SM00382"/>
    </source>
</evidence>
<evidence type="ECO:0000313" key="4">
    <source>
        <dbReference type="Proteomes" id="UP001165042"/>
    </source>
</evidence>
<proteinExistence type="predicted"/>
<dbReference type="InterPro" id="IPR002789">
    <property type="entry name" value="HerA_central"/>
</dbReference>
<keyword evidence="4" id="KW-1185">Reference proteome</keyword>
<protein>
    <submittedName>
        <fullName evidence="3">ATPase</fullName>
    </submittedName>
</protein>
<accession>A0A9W6V9L2</accession>